<feature type="region of interest" description="Disordered" evidence="3">
    <location>
        <begin position="83"/>
        <end position="152"/>
    </location>
</feature>
<feature type="compositionally biased region" description="Pro residues" evidence="3">
    <location>
        <begin position="679"/>
        <end position="696"/>
    </location>
</feature>
<evidence type="ECO:0000313" key="7">
    <source>
        <dbReference type="Proteomes" id="UP000054558"/>
    </source>
</evidence>
<feature type="compositionally biased region" description="Low complexity" evidence="3">
    <location>
        <begin position="83"/>
        <end position="93"/>
    </location>
</feature>
<dbReference type="InterPro" id="IPR001005">
    <property type="entry name" value="SANT/Myb"/>
</dbReference>
<feature type="compositionally biased region" description="Basic and acidic residues" evidence="3">
    <location>
        <begin position="1"/>
        <end position="18"/>
    </location>
</feature>
<dbReference type="PANTHER" id="PTHR45614:SF218">
    <property type="entry name" value="TRANSCRIPTION FACTOR MYB119-RELATED"/>
    <property type="match status" value="1"/>
</dbReference>
<sequence length="755" mass="80739">MQELDPKVDKEHPKEQLEQRSVSITCSCWLREPHSAKFQCGHEKDHVLRECPLSPTMTPPPPPVSPLPVPPVLSPAPPCCPSSNPAASACTSTGAHSSLPEWPTNVPPLPPLPRGWPRGPPREATSCSPESREFREGDKGPWQDLSQHAAAGPLPPWPAPELGLPLWGGAAYQPQVKGQWSQEEDALLLRLVAQGGAKNWKAKAQHLTGRVAKQCRERWHNHLAPDVNKDPWSAEEEAQLAAAYSQHGPKWSQIAKVLPGRTDNAIKNHWNAIGKRKYTLEQRLRGGSKVWKDKPDVLERFIHSLRTAQAAPQEPSPTTSAAPSSTLTALGRPSQSPPPMALPSPAVPSPWPLAVPLPPQAAADADLLRLRQLDTWRWEEHQRIQAEHHLWLLQGAAAARAPPARPDPSAHPVASASTLVSGEAAPSSEAASRVKVDPAQTGDWEGLMQEGSGESVGEPEPADRWLLWLEADGPRSATPAPAAAASSAPGAEGKAGEGPGELAPHLQLVQRWKAMQAIDEEMERRSATQPRPLARQRSGGWGSEDEVSTRKRERGRPAGARTAATCRLLAAKQEPGSLAAPPAWSAAPRQALSVQDRGTNVDARLGRSGAPPLRSLSLPSSLPSGLLGEADSLAAISQLAFEAAHELERRQLRGSDAPEPWDRAGAPRGGAPSTHVPGVPGPVPYPYPGQQRPPPQGFTNPSDPPRVASLLAALPDDALGLKRGVDVWEGPARGWPPSAAALLGAWADPSNPWLP</sequence>
<dbReference type="Pfam" id="PF13921">
    <property type="entry name" value="Myb_DNA-bind_6"/>
    <property type="match status" value="1"/>
</dbReference>
<feature type="compositionally biased region" description="Low complexity" evidence="3">
    <location>
        <begin position="310"/>
        <end position="329"/>
    </location>
</feature>
<dbReference type="Proteomes" id="UP000054558">
    <property type="component" value="Unassembled WGS sequence"/>
</dbReference>
<accession>A0A1Y1ISC8</accession>
<dbReference type="PANTHER" id="PTHR45614">
    <property type="entry name" value="MYB PROTEIN-RELATED"/>
    <property type="match status" value="1"/>
</dbReference>
<evidence type="ECO:0000256" key="3">
    <source>
        <dbReference type="SAM" id="MobiDB-lite"/>
    </source>
</evidence>
<feature type="region of interest" description="Disordered" evidence="3">
    <location>
        <begin position="401"/>
        <end position="460"/>
    </location>
</feature>
<feature type="region of interest" description="Disordered" evidence="3">
    <location>
        <begin position="474"/>
        <end position="501"/>
    </location>
</feature>
<feature type="region of interest" description="Disordered" evidence="3">
    <location>
        <begin position="651"/>
        <end position="708"/>
    </location>
</feature>
<dbReference type="CDD" id="cd00167">
    <property type="entry name" value="SANT"/>
    <property type="match status" value="2"/>
</dbReference>
<evidence type="ECO:0000313" key="6">
    <source>
        <dbReference type="EMBL" id="GAQ92171.1"/>
    </source>
</evidence>
<dbReference type="GO" id="GO:0000981">
    <property type="term" value="F:DNA-binding transcription factor activity, RNA polymerase II-specific"/>
    <property type="evidence" value="ECO:0000318"/>
    <property type="project" value="GO_Central"/>
</dbReference>
<proteinExistence type="predicted"/>
<dbReference type="InterPro" id="IPR009057">
    <property type="entry name" value="Homeodomain-like_sf"/>
</dbReference>
<feature type="region of interest" description="Disordered" evidence="3">
    <location>
        <begin position="520"/>
        <end position="561"/>
    </location>
</feature>
<organism evidence="6 7">
    <name type="scientific">Klebsormidium nitens</name>
    <name type="common">Green alga</name>
    <name type="synonym">Ulothrix nitens</name>
    <dbReference type="NCBI Taxonomy" id="105231"/>
    <lineage>
        <taxon>Eukaryota</taxon>
        <taxon>Viridiplantae</taxon>
        <taxon>Streptophyta</taxon>
        <taxon>Klebsormidiophyceae</taxon>
        <taxon>Klebsormidiales</taxon>
        <taxon>Klebsormidiaceae</taxon>
        <taxon>Klebsormidium</taxon>
    </lineage>
</organism>
<keyword evidence="7" id="KW-1185">Reference proteome</keyword>
<feature type="compositionally biased region" description="Low complexity" evidence="3">
    <location>
        <begin position="421"/>
        <end position="431"/>
    </location>
</feature>
<keyword evidence="2 6" id="KW-0238">DNA-binding</keyword>
<dbReference type="InterPro" id="IPR017930">
    <property type="entry name" value="Myb_dom"/>
</dbReference>
<feature type="region of interest" description="Disordered" evidence="3">
    <location>
        <begin position="307"/>
        <end position="345"/>
    </location>
</feature>
<dbReference type="GO" id="GO:0000978">
    <property type="term" value="F:RNA polymerase II cis-regulatory region sequence-specific DNA binding"/>
    <property type="evidence" value="ECO:0000318"/>
    <property type="project" value="GO_Central"/>
</dbReference>
<keyword evidence="1" id="KW-0677">Repeat</keyword>
<dbReference type="PROSITE" id="PS50090">
    <property type="entry name" value="MYB_LIKE"/>
    <property type="match status" value="2"/>
</dbReference>
<reference evidence="6 7" key="1">
    <citation type="journal article" date="2014" name="Nat. Commun.">
        <title>Klebsormidium flaccidum genome reveals primary factors for plant terrestrial adaptation.</title>
        <authorList>
            <person name="Hori K."/>
            <person name="Maruyama F."/>
            <person name="Fujisawa T."/>
            <person name="Togashi T."/>
            <person name="Yamamoto N."/>
            <person name="Seo M."/>
            <person name="Sato S."/>
            <person name="Yamada T."/>
            <person name="Mori H."/>
            <person name="Tajima N."/>
            <person name="Moriyama T."/>
            <person name="Ikeuchi M."/>
            <person name="Watanabe M."/>
            <person name="Wada H."/>
            <person name="Kobayashi K."/>
            <person name="Saito M."/>
            <person name="Masuda T."/>
            <person name="Sasaki-Sekimoto Y."/>
            <person name="Mashiguchi K."/>
            <person name="Awai K."/>
            <person name="Shimojima M."/>
            <person name="Masuda S."/>
            <person name="Iwai M."/>
            <person name="Nobusawa T."/>
            <person name="Narise T."/>
            <person name="Kondo S."/>
            <person name="Saito H."/>
            <person name="Sato R."/>
            <person name="Murakawa M."/>
            <person name="Ihara Y."/>
            <person name="Oshima-Yamada Y."/>
            <person name="Ohtaka K."/>
            <person name="Satoh M."/>
            <person name="Sonobe K."/>
            <person name="Ishii M."/>
            <person name="Ohtani R."/>
            <person name="Kanamori-Sato M."/>
            <person name="Honoki R."/>
            <person name="Miyazaki D."/>
            <person name="Mochizuki H."/>
            <person name="Umetsu J."/>
            <person name="Higashi K."/>
            <person name="Shibata D."/>
            <person name="Kamiya Y."/>
            <person name="Sato N."/>
            <person name="Nakamura Y."/>
            <person name="Tabata S."/>
            <person name="Ida S."/>
            <person name="Kurokawa K."/>
            <person name="Ohta H."/>
        </authorList>
    </citation>
    <scope>NUCLEOTIDE SEQUENCE [LARGE SCALE GENOMIC DNA]</scope>
    <source>
        <strain evidence="6 7">NIES-2285</strain>
    </source>
</reference>
<evidence type="ECO:0000256" key="2">
    <source>
        <dbReference type="ARBA" id="ARBA00023125"/>
    </source>
</evidence>
<dbReference type="STRING" id="105231.A0A1Y1ISC8"/>
<evidence type="ECO:0000259" key="4">
    <source>
        <dbReference type="PROSITE" id="PS50090"/>
    </source>
</evidence>
<gene>
    <name evidence="6" type="ORF">KFL_009370030</name>
</gene>
<feature type="domain" description="Myb-like" evidence="4">
    <location>
        <begin position="177"/>
        <end position="223"/>
    </location>
</feature>
<name>A0A1Y1ISC8_KLENI</name>
<feature type="compositionally biased region" description="Pro residues" evidence="3">
    <location>
        <begin position="105"/>
        <end position="114"/>
    </location>
</feature>
<dbReference type="PROSITE" id="PS51294">
    <property type="entry name" value="HTH_MYB"/>
    <property type="match status" value="2"/>
</dbReference>
<evidence type="ECO:0000256" key="1">
    <source>
        <dbReference type="ARBA" id="ARBA00022737"/>
    </source>
</evidence>
<dbReference type="GO" id="GO:0006355">
    <property type="term" value="P:regulation of DNA-templated transcription"/>
    <property type="evidence" value="ECO:0000318"/>
    <property type="project" value="GO_Central"/>
</dbReference>
<feature type="compositionally biased region" description="Basic and acidic residues" evidence="3">
    <location>
        <begin position="130"/>
        <end position="141"/>
    </location>
</feature>
<protein>
    <submittedName>
        <fullName evidence="6">MYB-like DNA-binding protein</fullName>
    </submittedName>
</protein>
<feature type="region of interest" description="Disordered" evidence="3">
    <location>
        <begin position="1"/>
        <end position="20"/>
    </location>
</feature>
<dbReference type="OMA" id="TARPHIF"/>
<feature type="compositionally biased region" description="Low complexity" evidence="3">
    <location>
        <begin position="474"/>
        <end position="492"/>
    </location>
</feature>
<dbReference type="EMBL" id="DF237886">
    <property type="protein sequence ID" value="GAQ92171.1"/>
    <property type="molecule type" value="Genomic_DNA"/>
</dbReference>
<dbReference type="SUPFAM" id="SSF46689">
    <property type="entry name" value="Homeodomain-like"/>
    <property type="match status" value="1"/>
</dbReference>
<feature type="domain" description="Myb-like" evidence="4">
    <location>
        <begin position="224"/>
        <end position="274"/>
    </location>
</feature>
<feature type="domain" description="HTH myb-type" evidence="5">
    <location>
        <begin position="224"/>
        <end position="278"/>
    </location>
</feature>
<evidence type="ECO:0000259" key="5">
    <source>
        <dbReference type="PROSITE" id="PS51294"/>
    </source>
</evidence>
<feature type="domain" description="HTH myb-type" evidence="5">
    <location>
        <begin position="176"/>
        <end position="223"/>
    </location>
</feature>
<feature type="compositionally biased region" description="Low complexity" evidence="3">
    <location>
        <begin position="450"/>
        <end position="459"/>
    </location>
</feature>
<dbReference type="SMART" id="SM00717">
    <property type="entry name" value="SANT"/>
    <property type="match status" value="2"/>
</dbReference>
<feature type="compositionally biased region" description="Pro residues" evidence="3">
    <location>
        <begin position="335"/>
        <end position="345"/>
    </location>
</feature>
<dbReference type="FunFam" id="1.10.10.60:FF:000010">
    <property type="entry name" value="Transcriptional activator Myb isoform A"/>
    <property type="match status" value="1"/>
</dbReference>
<dbReference type="AlphaFoldDB" id="A0A1Y1ISC8"/>
<dbReference type="OrthoDB" id="2143914at2759"/>
<dbReference type="Gene3D" id="1.10.10.60">
    <property type="entry name" value="Homeodomain-like"/>
    <property type="match status" value="2"/>
</dbReference>
<dbReference type="GO" id="GO:0005634">
    <property type="term" value="C:nucleus"/>
    <property type="evidence" value="ECO:0000318"/>
    <property type="project" value="GO_Central"/>
</dbReference>
<dbReference type="InterPro" id="IPR050560">
    <property type="entry name" value="MYB_TF"/>
</dbReference>